<evidence type="ECO:0000256" key="1">
    <source>
        <dbReference type="SAM" id="MobiDB-lite"/>
    </source>
</evidence>
<dbReference type="RefSeq" id="XP_013282071.1">
    <property type="nucleotide sequence ID" value="XM_013426617.1"/>
</dbReference>
<dbReference type="HOGENOM" id="CLU_1786603_0_0_1"/>
<evidence type="ECO:0000313" key="3">
    <source>
        <dbReference type="Proteomes" id="UP000053029"/>
    </source>
</evidence>
<keyword evidence="3" id="KW-1185">Reference proteome</keyword>
<evidence type="ECO:0000313" key="2">
    <source>
        <dbReference type="EMBL" id="KIW78263.1"/>
    </source>
</evidence>
<organism evidence="2 3">
    <name type="scientific">Fonsecaea pedrosoi CBS 271.37</name>
    <dbReference type="NCBI Taxonomy" id="1442368"/>
    <lineage>
        <taxon>Eukaryota</taxon>
        <taxon>Fungi</taxon>
        <taxon>Dikarya</taxon>
        <taxon>Ascomycota</taxon>
        <taxon>Pezizomycotina</taxon>
        <taxon>Eurotiomycetes</taxon>
        <taxon>Chaetothyriomycetidae</taxon>
        <taxon>Chaetothyriales</taxon>
        <taxon>Herpotrichiellaceae</taxon>
        <taxon>Fonsecaea</taxon>
    </lineage>
</organism>
<dbReference type="EMBL" id="KN846973">
    <property type="protein sequence ID" value="KIW78263.1"/>
    <property type="molecule type" value="Genomic_DNA"/>
</dbReference>
<protein>
    <submittedName>
        <fullName evidence="2">Uncharacterized protein</fullName>
    </submittedName>
</protein>
<dbReference type="Proteomes" id="UP000053029">
    <property type="component" value="Unassembled WGS sequence"/>
</dbReference>
<dbReference type="OrthoDB" id="4152033at2759"/>
<name>A0A0D2GC69_9EURO</name>
<feature type="compositionally biased region" description="Low complexity" evidence="1">
    <location>
        <begin position="131"/>
        <end position="159"/>
    </location>
</feature>
<proteinExistence type="predicted"/>
<dbReference type="AlphaFoldDB" id="A0A0D2GC69"/>
<feature type="compositionally biased region" description="Polar residues" evidence="1">
    <location>
        <begin position="19"/>
        <end position="32"/>
    </location>
</feature>
<dbReference type="GeneID" id="25307587"/>
<feature type="region of interest" description="Disordered" evidence="1">
    <location>
        <begin position="1"/>
        <end position="82"/>
    </location>
</feature>
<reference evidence="2 3" key="1">
    <citation type="submission" date="2015-01" db="EMBL/GenBank/DDBJ databases">
        <title>The Genome Sequence of Fonsecaea pedrosoi CBS 271.37.</title>
        <authorList>
            <consortium name="The Broad Institute Genomics Platform"/>
            <person name="Cuomo C."/>
            <person name="de Hoog S."/>
            <person name="Gorbushina A."/>
            <person name="Stielow B."/>
            <person name="Teixiera M."/>
            <person name="Abouelleil A."/>
            <person name="Chapman S.B."/>
            <person name="Priest M."/>
            <person name="Young S.K."/>
            <person name="Wortman J."/>
            <person name="Nusbaum C."/>
            <person name="Birren B."/>
        </authorList>
    </citation>
    <scope>NUCLEOTIDE SEQUENCE [LARGE SCALE GENOMIC DNA]</scope>
    <source>
        <strain evidence="2 3">CBS 271.37</strain>
    </source>
</reference>
<feature type="compositionally biased region" description="Polar residues" evidence="1">
    <location>
        <begin position="99"/>
        <end position="114"/>
    </location>
</feature>
<dbReference type="VEuPathDB" id="FungiDB:Z517_08097"/>
<feature type="region of interest" description="Disordered" evidence="1">
    <location>
        <begin position="99"/>
        <end position="159"/>
    </location>
</feature>
<accession>A0A0D2GC69</accession>
<feature type="compositionally biased region" description="Polar residues" evidence="1">
    <location>
        <begin position="47"/>
        <end position="69"/>
    </location>
</feature>
<sequence>MDDQYKSRSASGAGFHLSPFSSYSHPYNNNACTKPVRKPTGKRQPSESKYTSTTQILEKNRTSSRQHPTTPNPRKHSKMPKCAYCGNQSDHYSCNCGSEYASTSSVDQNPTSLNDPRPEMGVSASVAGMRSGSSSHTSTQSKHYVGSKGSGSSSSRDRT</sequence>
<gene>
    <name evidence="2" type="ORF">Z517_08097</name>
</gene>